<dbReference type="Gene3D" id="3.40.630.10">
    <property type="entry name" value="Zn peptidases"/>
    <property type="match status" value="1"/>
</dbReference>
<dbReference type="NCBIfam" id="TIGR01891">
    <property type="entry name" value="amidohydrolases"/>
    <property type="match status" value="1"/>
</dbReference>
<comment type="caution">
    <text evidence="2">The sequence shown here is derived from an EMBL/GenBank/DDBJ whole genome shotgun (WGS) entry which is preliminary data.</text>
</comment>
<keyword evidence="3" id="KW-1185">Reference proteome</keyword>
<dbReference type="InterPro" id="IPR036264">
    <property type="entry name" value="Bact_exopeptidase_dim_dom"/>
</dbReference>
<feature type="domain" description="Peptidase M20 dimerisation" evidence="1">
    <location>
        <begin position="183"/>
        <end position="280"/>
    </location>
</feature>
<accession>A0ABV6J2X4</accession>
<reference evidence="2 3" key="1">
    <citation type="submission" date="2024-09" db="EMBL/GenBank/DDBJ databases">
        <authorList>
            <person name="Sun Q."/>
            <person name="Mori K."/>
        </authorList>
    </citation>
    <scope>NUCLEOTIDE SEQUENCE [LARGE SCALE GENOMIC DNA]</scope>
    <source>
        <strain evidence="2 3">CCM 4839</strain>
    </source>
</reference>
<dbReference type="PANTHER" id="PTHR11014:SF63">
    <property type="entry name" value="METALLOPEPTIDASE, PUTATIVE (AFU_ORTHOLOGUE AFUA_6G09600)-RELATED"/>
    <property type="match status" value="1"/>
</dbReference>
<dbReference type="SUPFAM" id="SSF55031">
    <property type="entry name" value="Bacterial exopeptidase dimerisation domain"/>
    <property type="match status" value="1"/>
</dbReference>
<name>A0ABV6J2X4_9BACL</name>
<dbReference type="EMBL" id="JBHLVF010000001">
    <property type="protein sequence ID" value="MFC0389789.1"/>
    <property type="molecule type" value="Genomic_DNA"/>
</dbReference>
<dbReference type="RefSeq" id="WP_204822485.1">
    <property type="nucleotide sequence ID" value="NZ_JANHOF010000019.1"/>
</dbReference>
<protein>
    <submittedName>
        <fullName evidence="2">M20 family metallopeptidase</fullName>
    </submittedName>
</protein>
<dbReference type="PIRSF" id="PIRSF005962">
    <property type="entry name" value="Pept_M20D_amidohydro"/>
    <property type="match status" value="1"/>
</dbReference>
<dbReference type="SUPFAM" id="SSF53187">
    <property type="entry name" value="Zn-dependent exopeptidases"/>
    <property type="match status" value="1"/>
</dbReference>
<dbReference type="Gene3D" id="3.30.70.360">
    <property type="match status" value="1"/>
</dbReference>
<evidence type="ECO:0000313" key="3">
    <source>
        <dbReference type="Proteomes" id="UP001589818"/>
    </source>
</evidence>
<sequence length="408" mass="43946">MNLIDAGRQLADEWIAFRRDLHRYPELSFQESETSAKVAQQLDALGITYQSGVGGHGIVADIVGDRPGPVIALRADMDALPIEEETGLEFSSTRPGVMHACGHDAHTTILLGAAQLLQTHQFAGTVRLLFQSAEEINAGAKAMIQDGALEGVDEIYGLHNLPTLAAGMTATKYGPLMGSVDRIEITIEGRGGHGAIPDQSVDPVVCASAIVMGLQSIVSREVSPFDPVVVTIGSIQAGQANNVIPHRAELTGTVRTFEPRVQEAISARIERVVKQIAEGYRCTAELRYIRQVPVLMNHDACVSHVDSVLDRVIGAERRITAAPTLAGEDFSVYLEQIPGCFFWLGSGPTSDAEQAYGLHHPRYTLNEDCIPLGASLLAAIALHRLTGGTQEETTYSYENREEPAHGQP</sequence>
<dbReference type="InterPro" id="IPR017439">
    <property type="entry name" value="Amidohydrolase"/>
</dbReference>
<dbReference type="Proteomes" id="UP001589818">
    <property type="component" value="Unassembled WGS sequence"/>
</dbReference>
<proteinExistence type="predicted"/>
<dbReference type="CDD" id="cd03886">
    <property type="entry name" value="M20_Acy1"/>
    <property type="match status" value="1"/>
</dbReference>
<dbReference type="InterPro" id="IPR002933">
    <property type="entry name" value="Peptidase_M20"/>
</dbReference>
<organism evidence="2 3">
    <name type="scientific">Paenibacillus mendelii</name>
    <dbReference type="NCBI Taxonomy" id="206163"/>
    <lineage>
        <taxon>Bacteria</taxon>
        <taxon>Bacillati</taxon>
        <taxon>Bacillota</taxon>
        <taxon>Bacilli</taxon>
        <taxon>Bacillales</taxon>
        <taxon>Paenibacillaceae</taxon>
        <taxon>Paenibacillus</taxon>
    </lineage>
</organism>
<evidence type="ECO:0000259" key="1">
    <source>
        <dbReference type="Pfam" id="PF07687"/>
    </source>
</evidence>
<evidence type="ECO:0000313" key="2">
    <source>
        <dbReference type="EMBL" id="MFC0389789.1"/>
    </source>
</evidence>
<gene>
    <name evidence="2" type="ORF">ACFFJ8_00215</name>
</gene>
<dbReference type="InterPro" id="IPR011650">
    <property type="entry name" value="Peptidase_M20_dimer"/>
</dbReference>
<dbReference type="Pfam" id="PF01546">
    <property type="entry name" value="Peptidase_M20"/>
    <property type="match status" value="1"/>
</dbReference>
<dbReference type="PANTHER" id="PTHR11014">
    <property type="entry name" value="PEPTIDASE M20 FAMILY MEMBER"/>
    <property type="match status" value="1"/>
</dbReference>
<dbReference type="Pfam" id="PF07687">
    <property type="entry name" value="M20_dimer"/>
    <property type="match status" value="1"/>
</dbReference>